<dbReference type="GO" id="GO:0005415">
    <property type="term" value="F:nucleoside:sodium symporter activity"/>
    <property type="evidence" value="ECO:0007669"/>
    <property type="project" value="TreeGrafter"/>
</dbReference>
<dbReference type="Pfam" id="PF07662">
    <property type="entry name" value="Nucleos_tra2_C"/>
    <property type="match status" value="1"/>
</dbReference>
<dbReference type="InterPro" id="IPR011657">
    <property type="entry name" value="CNT_C_dom"/>
</dbReference>
<feature type="domain" description="Nucleoside transporter/FeoB GTPase Gate" evidence="11">
    <location>
        <begin position="278"/>
        <end position="375"/>
    </location>
</feature>
<comment type="caution">
    <text evidence="12">The sequence shown here is derived from an EMBL/GenBank/DDBJ whole genome shotgun (WGS) entry which is preliminary data.</text>
</comment>
<organism evidence="12 13">
    <name type="scientific">Holothuria leucospilota</name>
    <name type="common">Black long sea cucumber</name>
    <name type="synonym">Mertensiothuria leucospilota</name>
    <dbReference type="NCBI Taxonomy" id="206669"/>
    <lineage>
        <taxon>Eukaryota</taxon>
        <taxon>Metazoa</taxon>
        <taxon>Echinodermata</taxon>
        <taxon>Eleutherozoa</taxon>
        <taxon>Echinozoa</taxon>
        <taxon>Holothuroidea</taxon>
        <taxon>Aspidochirotacea</taxon>
        <taxon>Aspidochirotida</taxon>
        <taxon>Holothuriidae</taxon>
        <taxon>Holothuria</taxon>
    </lineage>
</organism>
<feature type="transmembrane region" description="Helical" evidence="8">
    <location>
        <begin position="162"/>
        <end position="186"/>
    </location>
</feature>
<evidence type="ECO:0000256" key="2">
    <source>
        <dbReference type="ARBA" id="ARBA00009033"/>
    </source>
</evidence>
<evidence type="ECO:0000259" key="10">
    <source>
        <dbReference type="Pfam" id="PF07662"/>
    </source>
</evidence>
<feature type="transmembrane region" description="Helical" evidence="8">
    <location>
        <begin position="571"/>
        <end position="592"/>
    </location>
</feature>
<evidence type="ECO:0000313" key="12">
    <source>
        <dbReference type="EMBL" id="KAJ8025501.1"/>
    </source>
</evidence>
<dbReference type="Proteomes" id="UP001152320">
    <property type="component" value="Chromosome 17"/>
</dbReference>
<feature type="domain" description="Concentrative nucleoside transporter C-terminal" evidence="10">
    <location>
        <begin position="380"/>
        <end position="589"/>
    </location>
</feature>
<feature type="transmembrane region" description="Helical" evidence="8">
    <location>
        <begin position="113"/>
        <end position="133"/>
    </location>
</feature>
<evidence type="ECO:0000256" key="4">
    <source>
        <dbReference type="ARBA" id="ARBA00022692"/>
    </source>
</evidence>
<protein>
    <submittedName>
        <fullName evidence="12">Solute carrier family 28 member 3</fullName>
    </submittedName>
</protein>
<comment type="similarity">
    <text evidence="2">Belongs to the concentrative nucleoside transporter (CNT) (TC 2.A.41) family.</text>
</comment>
<dbReference type="Pfam" id="PF07670">
    <property type="entry name" value="Gate"/>
    <property type="match status" value="1"/>
</dbReference>
<feature type="transmembrane region" description="Helical" evidence="8">
    <location>
        <begin position="220"/>
        <end position="239"/>
    </location>
</feature>
<dbReference type="InterPro" id="IPR008276">
    <property type="entry name" value="C_nuclsd_transpt"/>
</dbReference>
<evidence type="ECO:0000259" key="11">
    <source>
        <dbReference type="Pfam" id="PF07670"/>
    </source>
</evidence>
<comment type="subcellular location">
    <subcellularLocation>
        <location evidence="1">Cell membrane</location>
        <topology evidence="1">Multi-pass membrane protein</topology>
    </subcellularLocation>
</comment>
<dbReference type="InterPro" id="IPR011642">
    <property type="entry name" value="Gate_dom"/>
</dbReference>
<feature type="transmembrane region" description="Helical" evidence="8">
    <location>
        <begin position="88"/>
        <end position="107"/>
    </location>
</feature>
<sequence length="618" mass="68792">MESGSQPVKVQKDKNKAKETHIPLENVTEPYAQTPLDSPSSPDGDHVTEWKGEEIPDVRHRNFIYMSLQFLEKGFGQLEENQRKILKWALFGFAGFLYFAYLIFVLIRHFQEALPLLIITLIVGGYFLAKYGMRRWGKEAKKIFVKSKCVETSAHQKRVLRWALYSCMIIFLIVLSASTRVFHSWVREPRRMVSVLGLVVMLLISLVCSKKPTMIRWRTVFWGVYLQIFFGLLILRTKIGFDFFQWMGGEVEVFLNYTYYGSEFVFGPEELGLRTFLFEILPVIIFTSAMFAVFYHFGLMQIVISGFAFIMHHTMGVSGAESFGAASNVFVGCSTAPLAIKPYLNDFTNSEMYSLMVGGFATIAGSVLAVYIKFGVSAAHLLSASIMSAPASLVVAKMFIPETEKPKTANHALAANCGGKSNNFFEALYQGAIDGLKICGYIIANILTIISVLALVNAILKWLGELADIEGLSFQLICRYVLYPVAWILGTDTADCEDVAELIGIKTFLNEFIAYQRLAVYIKEGTISTRSQIIVTYAICGFSHIGNIGVLLGGLAPLVPQRLSEVSSLCIKALIAACIACFMTACVAGFLYDENQRYHGGSVAVTESPDYLLTTTLE</sequence>
<dbReference type="EMBL" id="JAIZAY010000017">
    <property type="protein sequence ID" value="KAJ8025501.1"/>
    <property type="molecule type" value="Genomic_DNA"/>
</dbReference>
<keyword evidence="6 8" id="KW-0472">Membrane</keyword>
<dbReference type="AlphaFoldDB" id="A0A9Q0YTB7"/>
<keyword evidence="4 8" id="KW-0812">Transmembrane</keyword>
<dbReference type="PANTHER" id="PTHR10590:SF4">
    <property type="entry name" value="SOLUTE CARRIER FAMILY 28 MEMBER 3"/>
    <property type="match status" value="1"/>
</dbReference>
<feature type="domain" description="Concentrative nucleoside transporter N-terminal" evidence="9">
    <location>
        <begin position="196"/>
        <end position="268"/>
    </location>
</feature>
<feature type="transmembrane region" description="Helical" evidence="8">
    <location>
        <begin position="379"/>
        <end position="400"/>
    </location>
</feature>
<reference evidence="12" key="1">
    <citation type="submission" date="2021-10" db="EMBL/GenBank/DDBJ databases">
        <title>Tropical sea cucumber genome reveals ecological adaptation and Cuvierian tubules defense mechanism.</title>
        <authorList>
            <person name="Chen T."/>
        </authorList>
    </citation>
    <scope>NUCLEOTIDE SEQUENCE</scope>
    <source>
        <strain evidence="12">Nanhai2018</strain>
        <tissue evidence="12">Muscle</tissue>
    </source>
</reference>
<evidence type="ECO:0000259" key="9">
    <source>
        <dbReference type="Pfam" id="PF01773"/>
    </source>
</evidence>
<name>A0A9Q0YTB7_HOLLE</name>
<feature type="transmembrane region" description="Helical" evidence="8">
    <location>
        <begin position="192"/>
        <end position="208"/>
    </location>
</feature>
<evidence type="ECO:0000256" key="6">
    <source>
        <dbReference type="ARBA" id="ARBA00023136"/>
    </source>
</evidence>
<feature type="transmembrane region" description="Helical" evidence="8">
    <location>
        <begin position="352"/>
        <end position="372"/>
    </location>
</feature>
<feature type="transmembrane region" description="Helical" evidence="8">
    <location>
        <begin position="280"/>
        <end position="310"/>
    </location>
</feature>
<feature type="transmembrane region" description="Helical" evidence="8">
    <location>
        <begin position="533"/>
        <end position="559"/>
    </location>
</feature>
<keyword evidence="5 8" id="KW-1133">Transmembrane helix</keyword>
<gene>
    <name evidence="12" type="ORF">HOLleu_33077</name>
</gene>
<proteinExistence type="inferred from homology"/>
<keyword evidence="13" id="KW-1185">Reference proteome</keyword>
<evidence type="ECO:0000256" key="1">
    <source>
        <dbReference type="ARBA" id="ARBA00004651"/>
    </source>
</evidence>
<dbReference type="OrthoDB" id="6075923at2759"/>
<evidence type="ECO:0000256" key="5">
    <source>
        <dbReference type="ARBA" id="ARBA00022989"/>
    </source>
</evidence>
<feature type="transmembrane region" description="Helical" evidence="8">
    <location>
        <begin position="438"/>
        <end position="460"/>
    </location>
</feature>
<feature type="transmembrane region" description="Helical" evidence="8">
    <location>
        <begin position="322"/>
        <end position="340"/>
    </location>
</feature>
<evidence type="ECO:0000256" key="3">
    <source>
        <dbReference type="ARBA" id="ARBA00022475"/>
    </source>
</evidence>
<accession>A0A9Q0YTB7</accession>
<evidence type="ECO:0000256" key="7">
    <source>
        <dbReference type="SAM" id="MobiDB-lite"/>
    </source>
</evidence>
<keyword evidence="3" id="KW-1003">Cell membrane</keyword>
<feature type="compositionally biased region" description="Basic and acidic residues" evidence="7">
    <location>
        <begin position="10"/>
        <end position="22"/>
    </location>
</feature>
<dbReference type="PANTHER" id="PTHR10590">
    <property type="entry name" value="SODIUM/NUCLEOSIDE COTRANSPORTER"/>
    <property type="match status" value="1"/>
</dbReference>
<evidence type="ECO:0000313" key="13">
    <source>
        <dbReference type="Proteomes" id="UP001152320"/>
    </source>
</evidence>
<dbReference type="GO" id="GO:0005886">
    <property type="term" value="C:plasma membrane"/>
    <property type="evidence" value="ECO:0007669"/>
    <property type="project" value="UniProtKB-SubCell"/>
</dbReference>
<dbReference type="Pfam" id="PF01773">
    <property type="entry name" value="Nucleos_tra2_N"/>
    <property type="match status" value="1"/>
</dbReference>
<evidence type="ECO:0000256" key="8">
    <source>
        <dbReference type="SAM" id="Phobius"/>
    </source>
</evidence>
<dbReference type="InterPro" id="IPR002668">
    <property type="entry name" value="CNT_N_dom"/>
</dbReference>
<feature type="region of interest" description="Disordered" evidence="7">
    <location>
        <begin position="1"/>
        <end position="45"/>
    </location>
</feature>